<organism evidence="7 8">
    <name type="scientific">Profundibacterium mesophilum KAUST100406-0324</name>
    <dbReference type="NCBI Taxonomy" id="1037889"/>
    <lineage>
        <taxon>Bacteria</taxon>
        <taxon>Pseudomonadati</taxon>
        <taxon>Pseudomonadota</taxon>
        <taxon>Alphaproteobacteria</taxon>
        <taxon>Rhodobacterales</taxon>
        <taxon>Roseobacteraceae</taxon>
        <taxon>Profundibacterium</taxon>
    </lineage>
</organism>
<feature type="transmembrane region" description="Helical" evidence="6">
    <location>
        <begin position="146"/>
        <end position="164"/>
    </location>
</feature>
<comment type="subcellular location">
    <subcellularLocation>
        <location evidence="1">Cell membrane</location>
        <topology evidence="1">Multi-pass membrane protein</topology>
    </subcellularLocation>
</comment>
<keyword evidence="3 6" id="KW-0812">Transmembrane</keyword>
<dbReference type="InterPro" id="IPR001123">
    <property type="entry name" value="LeuE-type"/>
</dbReference>
<evidence type="ECO:0000256" key="1">
    <source>
        <dbReference type="ARBA" id="ARBA00004651"/>
    </source>
</evidence>
<dbReference type="AlphaFoldDB" id="A0A921NS13"/>
<dbReference type="PANTHER" id="PTHR30086:SF20">
    <property type="entry name" value="ARGININE EXPORTER PROTEIN ARGO-RELATED"/>
    <property type="match status" value="1"/>
</dbReference>
<gene>
    <name evidence="7" type="ORF">PMES_01003</name>
</gene>
<feature type="transmembrane region" description="Helical" evidence="6">
    <location>
        <begin position="43"/>
        <end position="65"/>
    </location>
</feature>
<evidence type="ECO:0000256" key="2">
    <source>
        <dbReference type="ARBA" id="ARBA00022475"/>
    </source>
</evidence>
<protein>
    <submittedName>
        <fullName evidence="7">Naphthoate synthase</fullName>
        <ecNumber evidence="7">4.1.3.36</ecNumber>
    </submittedName>
</protein>
<evidence type="ECO:0000256" key="5">
    <source>
        <dbReference type="ARBA" id="ARBA00023136"/>
    </source>
</evidence>
<proteinExistence type="predicted"/>
<comment type="caution">
    <text evidence="7">The sequence shown here is derived from an EMBL/GenBank/DDBJ whole genome shotgun (WGS) entry which is preliminary data.</text>
</comment>
<evidence type="ECO:0000256" key="4">
    <source>
        <dbReference type="ARBA" id="ARBA00022989"/>
    </source>
</evidence>
<name>A0A921NS13_9RHOB</name>
<keyword evidence="5 6" id="KW-0472">Membrane</keyword>
<dbReference type="EMBL" id="APKE01000013">
    <property type="protein sequence ID" value="KAF0676712.1"/>
    <property type="molecule type" value="Genomic_DNA"/>
</dbReference>
<dbReference type="Pfam" id="PF01810">
    <property type="entry name" value="LysE"/>
    <property type="match status" value="1"/>
</dbReference>
<keyword evidence="7" id="KW-0456">Lyase</keyword>
<dbReference type="GO" id="GO:0005886">
    <property type="term" value="C:plasma membrane"/>
    <property type="evidence" value="ECO:0007669"/>
    <property type="project" value="UniProtKB-SubCell"/>
</dbReference>
<feature type="transmembrane region" description="Helical" evidence="6">
    <location>
        <begin position="70"/>
        <end position="88"/>
    </location>
</feature>
<dbReference type="Proteomes" id="UP000698242">
    <property type="component" value="Unassembled WGS sequence"/>
</dbReference>
<dbReference type="RefSeq" id="WP_159964415.1">
    <property type="nucleotide sequence ID" value="NZ_APKE01000013.1"/>
</dbReference>
<sequence length="204" mass="21186">MSLAAFLSILAIHFLAAMSPGPSFVVSVRTAVAEGFGPAAAMAIGLGLGAMIWAGAAILGLAVLFQIAPALLTVMKIAGGAFLIWIAWKTWRHAADPLPQEGNGVLPRSIPAGIWLGLSTQLANPKPAIFFGAVFIGLVPADTPPFVMLALLALVGLNETLWYVGVARVFSLGTSRRAYATVKPWIDRAFGGLIAALGLKIAIT</sequence>
<reference evidence="7" key="1">
    <citation type="submission" date="2013-03" db="EMBL/GenBank/DDBJ databases">
        <title>Genome Sequence of the Profundibacterium mesophilum strain KAUST100406-0324T from Red Sea, a novel genus in the family Rhodobacteraceae.</title>
        <authorList>
            <person name="Essack M."/>
            <person name="Alam I."/>
            <person name="Lafi F."/>
            <person name="Alawi W."/>
            <person name="Kamanu F."/>
            <person name="Al-Suwailem A."/>
            <person name="Lee O.O."/>
            <person name="Xu Y."/>
            <person name="Bajic V."/>
            <person name="Qian P.-Y."/>
            <person name="Archer J."/>
        </authorList>
    </citation>
    <scope>NUCLEOTIDE SEQUENCE</scope>
    <source>
        <strain evidence="7">KAUST100406-0324</strain>
    </source>
</reference>
<dbReference type="OrthoDB" id="9804822at2"/>
<evidence type="ECO:0000256" key="6">
    <source>
        <dbReference type="SAM" id="Phobius"/>
    </source>
</evidence>
<evidence type="ECO:0000313" key="7">
    <source>
        <dbReference type="EMBL" id="KAF0676712.1"/>
    </source>
</evidence>
<keyword evidence="2" id="KW-1003">Cell membrane</keyword>
<evidence type="ECO:0000256" key="3">
    <source>
        <dbReference type="ARBA" id="ARBA00022692"/>
    </source>
</evidence>
<dbReference type="GO" id="GO:0015171">
    <property type="term" value="F:amino acid transmembrane transporter activity"/>
    <property type="evidence" value="ECO:0007669"/>
    <property type="project" value="TreeGrafter"/>
</dbReference>
<keyword evidence="8" id="KW-1185">Reference proteome</keyword>
<keyword evidence="4 6" id="KW-1133">Transmembrane helix</keyword>
<accession>A0A921NS13</accession>
<evidence type="ECO:0000313" key="8">
    <source>
        <dbReference type="Proteomes" id="UP000698242"/>
    </source>
</evidence>
<dbReference type="PANTHER" id="PTHR30086">
    <property type="entry name" value="ARGININE EXPORTER PROTEIN ARGO"/>
    <property type="match status" value="1"/>
</dbReference>
<dbReference type="EC" id="4.1.3.36" evidence="7"/>
<dbReference type="GO" id="GO:0008935">
    <property type="term" value="F:1,4-dihydroxy-2-naphthoyl-CoA synthase activity"/>
    <property type="evidence" value="ECO:0007669"/>
    <property type="project" value="UniProtKB-EC"/>
</dbReference>